<dbReference type="Pfam" id="PF04999">
    <property type="entry name" value="FtsL"/>
    <property type="match status" value="1"/>
</dbReference>
<organism evidence="11 12">
    <name type="scientific">Steroidobacter agaridevorans</name>
    <dbReference type="NCBI Taxonomy" id="2695856"/>
    <lineage>
        <taxon>Bacteria</taxon>
        <taxon>Pseudomonadati</taxon>
        <taxon>Pseudomonadota</taxon>
        <taxon>Gammaproteobacteria</taxon>
        <taxon>Steroidobacterales</taxon>
        <taxon>Steroidobacteraceae</taxon>
        <taxon>Steroidobacter</taxon>
    </lineage>
</organism>
<proteinExistence type="inferred from homology"/>
<dbReference type="NCBIfam" id="TIGR02209">
    <property type="entry name" value="ftsL_broad"/>
    <property type="match status" value="1"/>
</dbReference>
<comment type="similarity">
    <text evidence="8">Belongs to the FtsL family.</text>
</comment>
<dbReference type="Proteomes" id="UP000445000">
    <property type="component" value="Unassembled WGS sequence"/>
</dbReference>
<evidence type="ECO:0000256" key="10">
    <source>
        <dbReference type="SAM" id="Coils"/>
    </source>
</evidence>
<evidence type="ECO:0000256" key="9">
    <source>
        <dbReference type="NCBIfam" id="TIGR02209"/>
    </source>
</evidence>
<dbReference type="GO" id="GO:0005886">
    <property type="term" value="C:plasma membrane"/>
    <property type="evidence" value="ECO:0007669"/>
    <property type="project" value="UniProtKB-SubCell"/>
</dbReference>
<comment type="subunit">
    <text evidence="8">Part of a complex composed of FtsB, FtsL and FtsQ.</text>
</comment>
<dbReference type="RefSeq" id="WP_161813040.1">
    <property type="nucleotide sequence ID" value="NZ_BLJN01000003.1"/>
</dbReference>
<protein>
    <recommendedName>
        <fullName evidence="8 9">Cell division protein FtsL</fullName>
    </recommendedName>
</protein>
<dbReference type="HAMAP" id="MF_00910">
    <property type="entry name" value="FtsL"/>
    <property type="match status" value="1"/>
</dbReference>
<dbReference type="EMBL" id="BLJN01000003">
    <property type="protein sequence ID" value="GFE81383.1"/>
    <property type="molecule type" value="Genomic_DNA"/>
</dbReference>
<sequence length="88" mass="10037">MSARVVMPVLGVALLGAAIAVVWSKHEQRSLFIELQRLHAERDRLEIEWGQLKLEQSAFAMHGRVEQTARVNLQMVVPRPDEVRIVKP</sequence>
<accession>A0A829YEL2</accession>
<keyword evidence="5 8" id="KW-1133">Transmembrane helix</keyword>
<keyword evidence="3 8" id="KW-0132">Cell division</keyword>
<dbReference type="GO" id="GO:0032153">
    <property type="term" value="C:cell division site"/>
    <property type="evidence" value="ECO:0007669"/>
    <property type="project" value="UniProtKB-UniRule"/>
</dbReference>
<dbReference type="InterPro" id="IPR011922">
    <property type="entry name" value="Cell_div_FtsL"/>
</dbReference>
<name>A0A829YEL2_9GAMM</name>
<evidence type="ECO:0000256" key="1">
    <source>
        <dbReference type="ARBA" id="ARBA00004401"/>
    </source>
</evidence>
<dbReference type="PANTHER" id="PTHR37479">
    <property type="entry name" value="CELL DIVISION PROTEIN FTSL"/>
    <property type="match status" value="1"/>
</dbReference>
<dbReference type="GO" id="GO:0043093">
    <property type="term" value="P:FtsZ-dependent cytokinesis"/>
    <property type="evidence" value="ECO:0007669"/>
    <property type="project" value="UniProtKB-UniRule"/>
</dbReference>
<evidence type="ECO:0000256" key="4">
    <source>
        <dbReference type="ARBA" id="ARBA00022692"/>
    </source>
</evidence>
<evidence type="ECO:0000256" key="5">
    <source>
        <dbReference type="ARBA" id="ARBA00022989"/>
    </source>
</evidence>
<comment type="function">
    <text evidence="8">Essential cell division protein. May link together the upstream cell division proteins, which are predominantly cytoplasmic, with the downstream cell division proteins, which are predominantly periplasmic.</text>
</comment>
<evidence type="ECO:0000313" key="12">
    <source>
        <dbReference type="Proteomes" id="UP000445000"/>
    </source>
</evidence>
<evidence type="ECO:0000256" key="7">
    <source>
        <dbReference type="ARBA" id="ARBA00023306"/>
    </source>
</evidence>
<keyword evidence="7 8" id="KW-0131">Cell cycle</keyword>
<evidence type="ECO:0000256" key="6">
    <source>
        <dbReference type="ARBA" id="ARBA00023136"/>
    </source>
</evidence>
<comment type="subcellular location">
    <subcellularLocation>
        <location evidence="8">Cell inner membrane</location>
        <topology evidence="8">Single-pass type II membrane protein</topology>
    </subcellularLocation>
    <subcellularLocation>
        <location evidence="1">Cell membrane</location>
        <topology evidence="1">Single-pass type II membrane protein</topology>
    </subcellularLocation>
    <text evidence="8">Localizes to the division septum where it forms a ring structure.</text>
</comment>
<keyword evidence="6 8" id="KW-0472">Membrane</keyword>
<gene>
    <name evidence="8" type="primary">ftsL</name>
    <name evidence="11" type="ORF">GCM10011487_33830</name>
</gene>
<evidence type="ECO:0000256" key="8">
    <source>
        <dbReference type="HAMAP-Rule" id="MF_00910"/>
    </source>
</evidence>
<feature type="coiled-coil region" evidence="10">
    <location>
        <begin position="28"/>
        <end position="55"/>
    </location>
</feature>
<keyword evidence="8" id="KW-0997">Cell inner membrane</keyword>
<evidence type="ECO:0000256" key="3">
    <source>
        <dbReference type="ARBA" id="ARBA00022618"/>
    </source>
</evidence>
<dbReference type="PANTHER" id="PTHR37479:SF1">
    <property type="entry name" value="CELL DIVISION PROTEIN FTSL"/>
    <property type="match status" value="1"/>
</dbReference>
<keyword evidence="2 8" id="KW-1003">Cell membrane</keyword>
<keyword evidence="10" id="KW-0175">Coiled coil</keyword>
<keyword evidence="4 8" id="KW-0812">Transmembrane</keyword>
<evidence type="ECO:0000256" key="2">
    <source>
        <dbReference type="ARBA" id="ARBA00022475"/>
    </source>
</evidence>
<comment type="caution">
    <text evidence="11">The sequence shown here is derived from an EMBL/GenBank/DDBJ whole genome shotgun (WGS) entry which is preliminary data.</text>
</comment>
<reference evidence="12" key="1">
    <citation type="submission" date="2020-01" db="EMBL/GenBank/DDBJ databases">
        <title>'Steroidobacter agaridevorans' sp. nov., agar-degrading bacteria isolated from rhizosphere soils.</title>
        <authorList>
            <person name="Ikenaga M."/>
            <person name="Kataoka M."/>
            <person name="Murouchi A."/>
            <person name="Katsuragi S."/>
            <person name="Sakai M."/>
        </authorList>
    </citation>
    <scope>NUCLEOTIDE SEQUENCE [LARGE SCALE GENOMIC DNA]</scope>
    <source>
        <strain evidence="12">YU21-B</strain>
    </source>
</reference>
<evidence type="ECO:0000313" key="11">
    <source>
        <dbReference type="EMBL" id="GFE81383.1"/>
    </source>
</evidence>
<keyword evidence="12" id="KW-1185">Reference proteome</keyword>
<dbReference type="AlphaFoldDB" id="A0A829YEL2"/>